<evidence type="ECO:0000313" key="4">
    <source>
        <dbReference type="Proteomes" id="UP000228680"/>
    </source>
</evidence>
<reference evidence="3 4" key="1">
    <citation type="submission" date="2017-10" db="EMBL/GenBank/DDBJ databases">
        <title>Draft genome of Chryseomicrobium casticus sp. nov.</title>
        <authorList>
            <person name="Chakraborty R."/>
            <person name="Saha T."/>
        </authorList>
    </citation>
    <scope>NUCLEOTIDE SEQUENCE [LARGE SCALE GENOMIC DNA]</scope>
    <source>
        <strain evidence="3 4">ET03</strain>
    </source>
</reference>
<keyword evidence="2" id="KW-1133">Transmembrane helix</keyword>
<sequence length="271" mass="30707">MRNKGLFLIIFTLVCGILIIFSYLAWKEELDSVARPVERVEASAEESEEVTEPTEEQAEETSSLDESFTASLANMDDEVRAVFEARKTSGEKIQLLILASDLVDMGTPSVSQLVEEKLKATYGEDIEISKQTFNENSITITEQELIDYDGEYDIVLFEPFTLKNNGEVDVETEHAHITSIVETFRSEVEDVAIVFTPSNPIYNASYYPVQVEALLTFLNEQDYPVIEHWQNWPDPKDEMIKEYLDENSRPNTQGAAAWAKAITSYFTGTNE</sequence>
<proteinExistence type="predicted"/>
<name>A0A2M9F0C0_9BACL</name>
<evidence type="ECO:0000256" key="1">
    <source>
        <dbReference type="SAM" id="MobiDB-lite"/>
    </source>
</evidence>
<dbReference type="EMBL" id="PCGR01000002">
    <property type="protein sequence ID" value="PJK16904.1"/>
    <property type="molecule type" value="Genomic_DNA"/>
</dbReference>
<accession>A0A2M9F0C0</accession>
<organism evidence="3 4">
    <name type="scientific">Chryseomicrobium excrementi</name>
    <dbReference type="NCBI Taxonomy" id="2041346"/>
    <lineage>
        <taxon>Bacteria</taxon>
        <taxon>Bacillati</taxon>
        <taxon>Bacillota</taxon>
        <taxon>Bacilli</taxon>
        <taxon>Bacillales</taxon>
        <taxon>Caryophanaceae</taxon>
        <taxon>Chryseomicrobium</taxon>
    </lineage>
</organism>
<keyword evidence="4" id="KW-1185">Reference proteome</keyword>
<dbReference type="Gene3D" id="3.40.50.1110">
    <property type="entry name" value="SGNH hydrolase"/>
    <property type="match status" value="1"/>
</dbReference>
<evidence type="ECO:0000256" key="2">
    <source>
        <dbReference type="SAM" id="Phobius"/>
    </source>
</evidence>
<keyword evidence="2" id="KW-0472">Membrane</keyword>
<dbReference type="Proteomes" id="UP000228680">
    <property type="component" value="Unassembled WGS sequence"/>
</dbReference>
<evidence type="ECO:0008006" key="5">
    <source>
        <dbReference type="Google" id="ProtNLM"/>
    </source>
</evidence>
<keyword evidence="2" id="KW-0812">Transmembrane</keyword>
<feature type="region of interest" description="Disordered" evidence="1">
    <location>
        <begin position="41"/>
        <end position="66"/>
    </location>
</feature>
<dbReference type="InterPro" id="IPR036514">
    <property type="entry name" value="SGNH_hydro_sf"/>
</dbReference>
<feature type="compositionally biased region" description="Acidic residues" evidence="1">
    <location>
        <begin position="43"/>
        <end position="63"/>
    </location>
</feature>
<comment type="caution">
    <text evidence="3">The sequence shown here is derived from an EMBL/GenBank/DDBJ whole genome shotgun (WGS) entry which is preliminary data.</text>
</comment>
<feature type="transmembrane region" description="Helical" evidence="2">
    <location>
        <begin position="6"/>
        <end position="26"/>
    </location>
</feature>
<dbReference type="OrthoDB" id="2451965at2"/>
<evidence type="ECO:0000313" key="3">
    <source>
        <dbReference type="EMBL" id="PJK16904.1"/>
    </source>
</evidence>
<protein>
    <recommendedName>
        <fullName evidence="5">SGNH/GDSL hydrolase family protein</fullName>
    </recommendedName>
</protein>
<gene>
    <name evidence="3" type="ORF">CQS04_07055</name>
</gene>
<dbReference type="SUPFAM" id="SSF52266">
    <property type="entry name" value="SGNH hydrolase"/>
    <property type="match status" value="1"/>
</dbReference>
<dbReference type="AlphaFoldDB" id="A0A2M9F0C0"/>
<dbReference type="RefSeq" id="WP_100353450.1">
    <property type="nucleotide sequence ID" value="NZ_PCGR01000002.1"/>
</dbReference>